<evidence type="ECO:0000313" key="4">
    <source>
        <dbReference type="Proteomes" id="UP000822688"/>
    </source>
</evidence>
<dbReference type="GO" id="GO:0008289">
    <property type="term" value="F:lipid binding"/>
    <property type="evidence" value="ECO:0007669"/>
    <property type="project" value="InterPro"/>
</dbReference>
<keyword evidence="1" id="KW-1133">Transmembrane helix</keyword>
<feature type="domain" description="START" evidence="2">
    <location>
        <begin position="153"/>
        <end position="344"/>
    </location>
</feature>
<sequence>MDPTGKVNYSLWGKPAVMETAADMMFCMVPIWVAVAVGLIVGWSWKPQWVSIFLMGVKSRPRLVWETPPGYGARRFWLAMMAVSAFPMWKDAWKTFSAWMWPPAEVIVVTPDVSRAAASSSELIVKEEVKREVVTTEDLARFMKMLDGTDGGPAWNIMMDKSVTDMTYQAWRRDPEEGPTQYKSRTIFENLSPEFVRDFFWDDKFRAHWDDMLIYSKVWEDDKETGALVVQWVRKYPFFCKDREYIIGRRIYEHNGTYYCVCQGTHYPQIPRQHAPRRVDVFWSSWRIRAVESAKGDGQMTATEVMLFHHEEMGIQKDLAKLGIRQGMWGCVKKMEPGIVKYKAARKAGEPLSQSALAAQKSTKVPRHLLNESEQSTKTVDISENVKVVIVNDRDIQHDNKGYLKWVVLGGAVALACGIDRGAVGKFLVFGVAKRLGRVGRRM</sequence>
<evidence type="ECO:0000256" key="1">
    <source>
        <dbReference type="SAM" id="Phobius"/>
    </source>
</evidence>
<dbReference type="PANTHER" id="PTHR19308">
    <property type="entry name" value="PHOSPHATIDYLCHOLINE TRANSFER PROTEIN"/>
    <property type="match status" value="1"/>
</dbReference>
<gene>
    <name evidence="3" type="ORF">KC19_7G156000</name>
</gene>
<dbReference type="InterPro" id="IPR002913">
    <property type="entry name" value="START_lipid-bd_dom"/>
</dbReference>
<dbReference type="CDD" id="cd08870">
    <property type="entry name" value="START_STARD2_7-like"/>
    <property type="match status" value="1"/>
</dbReference>
<evidence type="ECO:0000313" key="3">
    <source>
        <dbReference type="EMBL" id="KAG0567724.1"/>
    </source>
</evidence>
<dbReference type="GO" id="GO:0005737">
    <property type="term" value="C:cytoplasm"/>
    <property type="evidence" value="ECO:0007669"/>
    <property type="project" value="UniProtKB-ARBA"/>
</dbReference>
<dbReference type="PANTHER" id="PTHR19308:SF39">
    <property type="entry name" value="PHOSPHATIDYLCHOLINE TRANSFER PROTEIN"/>
    <property type="match status" value="1"/>
</dbReference>
<dbReference type="EMBL" id="CM026428">
    <property type="protein sequence ID" value="KAG0567724.1"/>
    <property type="molecule type" value="Genomic_DNA"/>
</dbReference>
<feature type="transmembrane region" description="Helical" evidence="1">
    <location>
        <begin position="20"/>
        <end position="45"/>
    </location>
</feature>
<keyword evidence="4" id="KW-1185">Reference proteome</keyword>
<reference evidence="3" key="1">
    <citation type="submission" date="2020-06" db="EMBL/GenBank/DDBJ databases">
        <title>WGS assembly of Ceratodon purpureus strain R40.</title>
        <authorList>
            <person name="Carey S.B."/>
            <person name="Jenkins J."/>
            <person name="Shu S."/>
            <person name="Lovell J.T."/>
            <person name="Sreedasyam A."/>
            <person name="Maumus F."/>
            <person name="Tiley G.P."/>
            <person name="Fernandez-Pozo N."/>
            <person name="Barry K."/>
            <person name="Chen C."/>
            <person name="Wang M."/>
            <person name="Lipzen A."/>
            <person name="Daum C."/>
            <person name="Saski C.A."/>
            <person name="Payton A.C."/>
            <person name="Mcbreen J.C."/>
            <person name="Conrad R.E."/>
            <person name="Kollar L.M."/>
            <person name="Olsson S."/>
            <person name="Huttunen S."/>
            <person name="Landis J.B."/>
            <person name="Wickett N.J."/>
            <person name="Johnson M.G."/>
            <person name="Rensing S.A."/>
            <person name="Grimwood J."/>
            <person name="Schmutz J."/>
            <person name="Mcdaniel S.F."/>
        </authorList>
    </citation>
    <scope>NUCLEOTIDE SEQUENCE</scope>
    <source>
        <strain evidence="3">R40</strain>
    </source>
</reference>
<keyword evidence="1" id="KW-0472">Membrane</keyword>
<evidence type="ECO:0000259" key="2">
    <source>
        <dbReference type="PROSITE" id="PS50848"/>
    </source>
</evidence>
<dbReference type="Gene3D" id="3.30.530.20">
    <property type="match status" value="1"/>
</dbReference>
<protein>
    <recommendedName>
        <fullName evidence="2">START domain-containing protein</fullName>
    </recommendedName>
</protein>
<dbReference type="Proteomes" id="UP000822688">
    <property type="component" value="Chromosome 7"/>
</dbReference>
<dbReference type="PROSITE" id="PS50848">
    <property type="entry name" value="START"/>
    <property type="match status" value="1"/>
</dbReference>
<dbReference type="AlphaFoldDB" id="A0A8T0HBM3"/>
<dbReference type="SUPFAM" id="SSF55961">
    <property type="entry name" value="Bet v1-like"/>
    <property type="match status" value="1"/>
</dbReference>
<comment type="caution">
    <text evidence="3">The sequence shown here is derived from an EMBL/GenBank/DDBJ whole genome shotgun (WGS) entry which is preliminary data.</text>
</comment>
<dbReference type="OrthoDB" id="1295045at2759"/>
<dbReference type="InterPro" id="IPR023393">
    <property type="entry name" value="START-like_dom_sf"/>
</dbReference>
<proteinExistence type="predicted"/>
<name>A0A8T0HBM3_CERPU</name>
<organism evidence="3 4">
    <name type="scientific">Ceratodon purpureus</name>
    <name type="common">Fire moss</name>
    <name type="synonym">Dicranum purpureum</name>
    <dbReference type="NCBI Taxonomy" id="3225"/>
    <lineage>
        <taxon>Eukaryota</taxon>
        <taxon>Viridiplantae</taxon>
        <taxon>Streptophyta</taxon>
        <taxon>Embryophyta</taxon>
        <taxon>Bryophyta</taxon>
        <taxon>Bryophytina</taxon>
        <taxon>Bryopsida</taxon>
        <taxon>Dicranidae</taxon>
        <taxon>Pseudoditrichales</taxon>
        <taxon>Ditrichaceae</taxon>
        <taxon>Ceratodon</taxon>
    </lineage>
</organism>
<keyword evidence="1" id="KW-0812">Transmembrane</keyword>
<dbReference type="InterPro" id="IPR051213">
    <property type="entry name" value="START_lipid_transfer"/>
</dbReference>
<accession>A0A8T0HBM3</accession>